<proteinExistence type="predicted"/>
<dbReference type="Pfam" id="PF10824">
    <property type="entry name" value="T7SS_ESX_EspC"/>
    <property type="match status" value="1"/>
</dbReference>
<name>A0A543JJU0_9PSEU</name>
<gene>
    <name evidence="1" type="ORF">FHX81_5454</name>
</gene>
<evidence type="ECO:0000313" key="2">
    <source>
        <dbReference type="Proteomes" id="UP000316628"/>
    </source>
</evidence>
<dbReference type="GO" id="GO:0009306">
    <property type="term" value="P:protein secretion"/>
    <property type="evidence" value="ECO:0007669"/>
    <property type="project" value="InterPro"/>
</dbReference>
<organism evidence="1 2">
    <name type="scientific">Saccharothrix saharensis</name>
    <dbReference type="NCBI Taxonomy" id="571190"/>
    <lineage>
        <taxon>Bacteria</taxon>
        <taxon>Bacillati</taxon>
        <taxon>Actinomycetota</taxon>
        <taxon>Actinomycetes</taxon>
        <taxon>Pseudonocardiales</taxon>
        <taxon>Pseudonocardiaceae</taxon>
        <taxon>Saccharothrix</taxon>
    </lineage>
</organism>
<dbReference type="EMBL" id="VFPP01000001">
    <property type="protein sequence ID" value="TQM83041.1"/>
    <property type="molecule type" value="Genomic_DNA"/>
</dbReference>
<protein>
    <submittedName>
        <fullName evidence="1">Excreted virulence factor EspC (Type VII ESX diderm)</fullName>
    </submittedName>
</protein>
<sequence>MAAGYDVDVEQIRAHAAHVEAVLARFEAVKAASAHIARDDQAYGKLCGWISGILEGRHTRQDELVAGVENNLRLVVAQLRATAETYQVVDEDNAHRVRSAGGEAR</sequence>
<reference evidence="1 2" key="1">
    <citation type="submission" date="2019-06" db="EMBL/GenBank/DDBJ databases">
        <title>Sequencing the genomes of 1000 actinobacteria strains.</title>
        <authorList>
            <person name="Klenk H.-P."/>
        </authorList>
    </citation>
    <scope>NUCLEOTIDE SEQUENCE [LARGE SCALE GENOMIC DNA]</scope>
    <source>
        <strain evidence="1 2">DSM 45456</strain>
    </source>
</reference>
<accession>A0A543JJU0</accession>
<dbReference type="RefSeq" id="WP_141980840.1">
    <property type="nucleotide sequence ID" value="NZ_VFPP01000001.1"/>
</dbReference>
<comment type="caution">
    <text evidence="1">The sequence shown here is derived from an EMBL/GenBank/DDBJ whole genome shotgun (WGS) entry which is preliminary data.</text>
</comment>
<evidence type="ECO:0000313" key="1">
    <source>
        <dbReference type="EMBL" id="TQM83041.1"/>
    </source>
</evidence>
<dbReference type="AlphaFoldDB" id="A0A543JJU0"/>
<dbReference type="Proteomes" id="UP000316628">
    <property type="component" value="Unassembled WGS sequence"/>
</dbReference>
<dbReference type="InterPro" id="IPR022536">
    <property type="entry name" value="EspC"/>
</dbReference>
<keyword evidence="2" id="KW-1185">Reference proteome</keyword>
<dbReference type="OrthoDB" id="3688882at2"/>